<dbReference type="InterPro" id="IPR024705">
    <property type="entry name" value="Ssp411"/>
</dbReference>
<evidence type="ECO:0000313" key="2">
    <source>
        <dbReference type="EMBL" id="ROR29277.1"/>
    </source>
</evidence>
<gene>
    <name evidence="2" type="ORF">EDD66_103213</name>
</gene>
<dbReference type="EMBL" id="RJVG01000003">
    <property type="protein sequence ID" value="ROR29277.1"/>
    <property type="molecule type" value="Genomic_DNA"/>
</dbReference>
<dbReference type="SUPFAM" id="SSF52833">
    <property type="entry name" value="Thioredoxin-like"/>
    <property type="match status" value="1"/>
</dbReference>
<dbReference type="PANTHER" id="PTHR42899:SF1">
    <property type="entry name" value="SPERMATOGENESIS-ASSOCIATED PROTEIN 20"/>
    <property type="match status" value="1"/>
</dbReference>
<dbReference type="InterPro" id="IPR004879">
    <property type="entry name" value="Ssp411-like_TRX"/>
</dbReference>
<feature type="domain" description="Spermatogenesis-associated protein 20-like TRX" evidence="1">
    <location>
        <begin position="11"/>
        <end position="171"/>
    </location>
</feature>
<dbReference type="Gene3D" id="1.50.10.10">
    <property type="match status" value="1"/>
</dbReference>
<dbReference type="InterPro" id="IPR036249">
    <property type="entry name" value="Thioredoxin-like_sf"/>
</dbReference>
<dbReference type="Proteomes" id="UP000273083">
    <property type="component" value="Unassembled WGS sequence"/>
</dbReference>
<evidence type="ECO:0000313" key="3">
    <source>
        <dbReference type="Proteomes" id="UP000273083"/>
    </source>
</evidence>
<dbReference type="RefSeq" id="WP_123608722.1">
    <property type="nucleotide sequence ID" value="NZ_RJVG01000003.1"/>
</dbReference>
<dbReference type="OrthoDB" id="9762614at2"/>
<dbReference type="Gene3D" id="3.40.30.10">
    <property type="entry name" value="Glutaredoxin"/>
    <property type="match status" value="1"/>
</dbReference>
<evidence type="ECO:0000259" key="1">
    <source>
        <dbReference type="Pfam" id="PF03190"/>
    </source>
</evidence>
<dbReference type="InterPro" id="IPR012341">
    <property type="entry name" value="6hp_glycosidase-like_sf"/>
</dbReference>
<organism evidence="2 3">
    <name type="scientific">Mobilisporobacter senegalensis</name>
    <dbReference type="NCBI Taxonomy" id="1329262"/>
    <lineage>
        <taxon>Bacteria</taxon>
        <taxon>Bacillati</taxon>
        <taxon>Bacillota</taxon>
        <taxon>Clostridia</taxon>
        <taxon>Lachnospirales</taxon>
        <taxon>Lachnospiraceae</taxon>
        <taxon>Mobilisporobacter</taxon>
    </lineage>
</organism>
<keyword evidence="3" id="KW-1185">Reference proteome</keyword>
<dbReference type="CDD" id="cd02955">
    <property type="entry name" value="SSP411"/>
    <property type="match status" value="1"/>
</dbReference>
<dbReference type="GO" id="GO:0005975">
    <property type="term" value="P:carbohydrate metabolic process"/>
    <property type="evidence" value="ECO:0007669"/>
    <property type="project" value="InterPro"/>
</dbReference>
<comment type="caution">
    <text evidence="2">The sequence shown here is derived from an EMBL/GenBank/DDBJ whole genome shotgun (WGS) entry which is preliminary data.</text>
</comment>
<dbReference type="PIRSF" id="PIRSF006402">
    <property type="entry name" value="UCP006402_thioredoxin"/>
    <property type="match status" value="1"/>
</dbReference>
<reference evidence="2 3" key="1">
    <citation type="submission" date="2018-11" db="EMBL/GenBank/DDBJ databases">
        <title>Genomic Encyclopedia of Type Strains, Phase IV (KMG-IV): sequencing the most valuable type-strain genomes for metagenomic binning, comparative biology and taxonomic classification.</title>
        <authorList>
            <person name="Goeker M."/>
        </authorList>
    </citation>
    <scope>NUCLEOTIDE SEQUENCE [LARGE SCALE GENOMIC DNA]</scope>
    <source>
        <strain evidence="2 3">DSM 26537</strain>
    </source>
</reference>
<protein>
    <recommendedName>
        <fullName evidence="1">Spermatogenesis-associated protein 20-like TRX domain-containing protein</fullName>
    </recommendedName>
</protein>
<accession>A0A3N1XWG0</accession>
<dbReference type="PANTHER" id="PTHR42899">
    <property type="entry name" value="SPERMATOGENESIS-ASSOCIATED PROTEIN 20"/>
    <property type="match status" value="1"/>
</dbReference>
<proteinExistence type="predicted"/>
<name>A0A3N1XWG0_9FIRM</name>
<dbReference type="AlphaFoldDB" id="A0A3N1XWG0"/>
<dbReference type="InterPro" id="IPR008928">
    <property type="entry name" value="6-hairpin_glycosidase_sf"/>
</dbReference>
<dbReference type="SUPFAM" id="SSF48208">
    <property type="entry name" value="Six-hairpin glycosidases"/>
    <property type="match status" value="1"/>
</dbReference>
<sequence length="684" mass="79553">MIADMKTHYPNKLAKEKSPYLLQHAYNPVNWYPWGEEAFKKAKKENKPIFLSIGYSTCHWCHVMERESFEDEEIAGVLNGNFVSIKVDKEERPDIDAIYMGVCQALTGHGGWPLTIVMTPEQKPFYAGTYFPKTSKYGMTGLMDLLDAISKQWKENKDVLISSSENIVDHIRNRDFSDSKIEGKVSKDLIKKAKRQFEHSFDNYYGGFHNAPKFPTPHNLMFLLRFAYFEKDKQALQMVEKTLEQMYKGGIFDHIGFGFSRYSTDGKWLIPHFEKMLYDNALLAMTYLETYQLTRRDLYKKVAVKIFDYVLKELTYEEGGFFCAQDADSEGIEGKYYVFTPEETIKILGQEDGNYYNDYFDITIEGNFEGNSIPNLIMNNEYDKENQRIQSLSKKLYDYRLTRTKLHKDDKILTSWNALMTCAFAKGYQILGKEQYRSAADRAVQFTRMYLSTEDGRLKVRFREGDSSGVGHIDDYAFFIWSLLEMYDATYQADYLKEAIDYTNKMILLFFDKEKGGFYLYAKDSEQLIFRPKEVYDGAIPSGNSVAAFDLLRIAKLTGESKYEDYASLQLKYISGVISDYPSAYSYSLIGLIQVLYPSKEIIIVIKDQTEKEKILKIRQKFFLPNTVIMVKEPDNERILNEIAGFTKEYQTKDNMTTIYICENHACKAPFHEFESLYDSINRA</sequence>
<dbReference type="Pfam" id="PF03190">
    <property type="entry name" value="Thioredox_DsbH"/>
    <property type="match status" value="1"/>
</dbReference>